<evidence type="ECO:0000313" key="2">
    <source>
        <dbReference type="Proteomes" id="UP000606008"/>
    </source>
</evidence>
<gene>
    <name evidence="1" type="ORF">F7231_04115</name>
</gene>
<dbReference type="Proteomes" id="UP000606008">
    <property type="component" value="Unassembled WGS sequence"/>
</dbReference>
<comment type="caution">
    <text evidence="1">The sequence shown here is derived from an EMBL/GenBank/DDBJ whole genome shotgun (WGS) entry which is preliminary data.</text>
</comment>
<dbReference type="RefSeq" id="WP_166690976.1">
    <property type="nucleotide sequence ID" value="NZ_WAEL01000001.1"/>
</dbReference>
<organism evidence="1 2">
    <name type="scientific">Fibrivirga algicola</name>
    <dbReference type="NCBI Taxonomy" id="2950420"/>
    <lineage>
        <taxon>Bacteria</taxon>
        <taxon>Pseudomonadati</taxon>
        <taxon>Bacteroidota</taxon>
        <taxon>Cytophagia</taxon>
        <taxon>Cytophagales</taxon>
        <taxon>Spirosomataceae</taxon>
        <taxon>Fibrivirga</taxon>
    </lineage>
</organism>
<accession>A0ABX0QGW8</accession>
<protein>
    <submittedName>
        <fullName evidence="1">Uncharacterized protein</fullName>
    </submittedName>
</protein>
<keyword evidence="2" id="KW-1185">Reference proteome</keyword>
<sequence length="99" mass="10925">MPHTESINTLAHDLSMLTGPAVIGDQATVQELAVLECTYVYLLTKWTYVANSWQVASNDIAASIEQVYRLMSGSLAEFLDTFSEYVCQANLLSIDFATN</sequence>
<reference evidence="1" key="1">
    <citation type="submission" date="2024-05" db="EMBL/GenBank/DDBJ databases">
        <authorList>
            <person name="Jung D.-H."/>
        </authorList>
    </citation>
    <scope>NUCLEOTIDE SEQUENCE</scope>
    <source>
        <strain evidence="1">JA-25</strain>
    </source>
</reference>
<proteinExistence type="predicted"/>
<name>A0ABX0QGW8_9BACT</name>
<evidence type="ECO:0000313" key="1">
    <source>
        <dbReference type="EMBL" id="NID09344.1"/>
    </source>
</evidence>
<dbReference type="EMBL" id="WAEL01000001">
    <property type="protein sequence ID" value="NID09344.1"/>
    <property type="molecule type" value="Genomic_DNA"/>
</dbReference>